<dbReference type="AlphaFoldDB" id="A0ABD5RJ42"/>
<reference evidence="1 2" key="1">
    <citation type="journal article" date="2019" name="Int. J. Syst. Evol. Microbiol.">
        <title>The Global Catalogue of Microorganisms (GCM) 10K type strain sequencing project: providing services to taxonomists for standard genome sequencing and annotation.</title>
        <authorList>
            <consortium name="The Broad Institute Genomics Platform"/>
            <consortium name="The Broad Institute Genome Sequencing Center for Infectious Disease"/>
            <person name="Wu L."/>
            <person name="Ma J."/>
        </authorList>
    </citation>
    <scope>NUCLEOTIDE SEQUENCE [LARGE SCALE GENOMIC DNA]</scope>
    <source>
        <strain evidence="1 2">CGMCC 1.12543</strain>
    </source>
</reference>
<comment type="caution">
    <text evidence="1">The sequence shown here is derived from an EMBL/GenBank/DDBJ whole genome shotgun (WGS) entry which is preliminary data.</text>
</comment>
<proteinExistence type="predicted"/>
<evidence type="ECO:0000313" key="2">
    <source>
        <dbReference type="Proteomes" id="UP001596099"/>
    </source>
</evidence>
<evidence type="ECO:0000313" key="1">
    <source>
        <dbReference type="EMBL" id="MFC5970303.1"/>
    </source>
</evidence>
<gene>
    <name evidence="1" type="ORF">ACFPYI_03075</name>
</gene>
<dbReference type="RefSeq" id="WP_247419136.1">
    <property type="nucleotide sequence ID" value="NZ_JALLGW010000002.1"/>
</dbReference>
<keyword evidence="2" id="KW-1185">Reference proteome</keyword>
<accession>A0ABD5RJ42</accession>
<dbReference type="Proteomes" id="UP001596099">
    <property type="component" value="Unassembled WGS sequence"/>
</dbReference>
<organism evidence="1 2">
    <name type="scientific">Halomarina salina</name>
    <dbReference type="NCBI Taxonomy" id="1872699"/>
    <lineage>
        <taxon>Archaea</taxon>
        <taxon>Methanobacteriati</taxon>
        <taxon>Methanobacteriota</taxon>
        <taxon>Stenosarchaea group</taxon>
        <taxon>Halobacteria</taxon>
        <taxon>Halobacteriales</taxon>
        <taxon>Natronomonadaceae</taxon>
        <taxon>Halomarina</taxon>
    </lineage>
</organism>
<protein>
    <recommendedName>
        <fullName evidence="3">DUF357 domain-containing protein</fullName>
    </recommendedName>
</protein>
<evidence type="ECO:0008006" key="3">
    <source>
        <dbReference type="Google" id="ProtNLM"/>
    </source>
</evidence>
<sequence length="48" mass="5520">MSESDDAAREFLRKADGVFHEYEQGYMDADAAMDAMELYVGELREQVE</sequence>
<name>A0ABD5RJ42_9EURY</name>
<dbReference type="EMBL" id="JBHSQH010000001">
    <property type="protein sequence ID" value="MFC5970303.1"/>
    <property type="molecule type" value="Genomic_DNA"/>
</dbReference>